<dbReference type="InterPro" id="IPR015421">
    <property type="entry name" value="PyrdxlP-dep_Trfase_major"/>
</dbReference>
<evidence type="ECO:0000256" key="3">
    <source>
        <dbReference type="ARBA" id="ARBA00022576"/>
    </source>
</evidence>
<proteinExistence type="inferred from homology"/>
<dbReference type="Gene3D" id="3.40.640.10">
    <property type="entry name" value="Type I PLP-dependent aspartate aminotransferase-like (Major domain)"/>
    <property type="match status" value="1"/>
</dbReference>
<comment type="cofactor">
    <cofactor evidence="1">
        <name>pyridoxal 5'-phosphate</name>
        <dbReference type="ChEBI" id="CHEBI:597326"/>
    </cofactor>
</comment>
<dbReference type="EMBL" id="AP014548">
    <property type="protein sequence ID" value="BAO54881.1"/>
    <property type="molecule type" value="Genomic_DNA"/>
</dbReference>
<keyword evidence="8" id="KW-1185">Reference proteome</keyword>
<dbReference type="STRING" id="1454201.NMS_0872"/>
<dbReference type="AlphaFoldDB" id="W8VZN4"/>
<dbReference type="OrthoDB" id="9802328at2"/>
<dbReference type="InterPro" id="IPR015422">
    <property type="entry name" value="PyrdxlP-dep_Trfase_small"/>
</dbReference>
<dbReference type="SUPFAM" id="SSF53383">
    <property type="entry name" value="PLP-dependent transferases"/>
    <property type="match status" value="1"/>
</dbReference>
<dbReference type="FunFam" id="3.40.640.10:FF:000033">
    <property type="entry name" value="Aspartate aminotransferase"/>
    <property type="match status" value="1"/>
</dbReference>
<organism evidence="7 8">
    <name type="scientific">Nonlabens marinus S1-08</name>
    <dbReference type="NCBI Taxonomy" id="1454201"/>
    <lineage>
        <taxon>Bacteria</taxon>
        <taxon>Pseudomonadati</taxon>
        <taxon>Bacteroidota</taxon>
        <taxon>Flavobacteriia</taxon>
        <taxon>Flavobacteriales</taxon>
        <taxon>Flavobacteriaceae</taxon>
        <taxon>Nonlabens</taxon>
    </lineage>
</organism>
<feature type="domain" description="Aminotransferase class I/classII large" evidence="6">
    <location>
        <begin position="30"/>
        <end position="375"/>
    </location>
</feature>
<dbReference type="InterPro" id="IPR004839">
    <property type="entry name" value="Aminotransferase_I/II_large"/>
</dbReference>
<dbReference type="PANTHER" id="PTHR43807:SF20">
    <property type="entry name" value="FI04487P"/>
    <property type="match status" value="1"/>
</dbReference>
<name>W8VZN4_9FLAO</name>
<dbReference type="GO" id="GO:0016212">
    <property type="term" value="F:kynurenine-oxoglutarate transaminase activity"/>
    <property type="evidence" value="ECO:0007669"/>
    <property type="project" value="TreeGrafter"/>
</dbReference>
<keyword evidence="3 7" id="KW-0032">Aminotransferase</keyword>
<evidence type="ECO:0000256" key="2">
    <source>
        <dbReference type="ARBA" id="ARBA00007441"/>
    </source>
</evidence>
<dbReference type="InterPro" id="IPR015424">
    <property type="entry name" value="PyrdxlP-dep_Trfase"/>
</dbReference>
<dbReference type="Pfam" id="PF00155">
    <property type="entry name" value="Aminotran_1_2"/>
    <property type="match status" value="1"/>
</dbReference>
<dbReference type="HOGENOM" id="CLU_017584_4_0_10"/>
<reference evidence="7 8" key="1">
    <citation type="journal article" date="2014" name="Proc. Natl. Acad. Sci. U.S.A.">
        <title>Functional characterization of flavobacteria rhodopsins reveals a unique class of light-driven chloride pump in bacteria.</title>
        <authorList>
            <person name="Yoshizawa S."/>
            <person name="Kumagai Y."/>
            <person name="Kim H."/>
            <person name="Ogura Y."/>
            <person name="Hayashi T."/>
            <person name="Iwasaki W."/>
            <person name="DeLong E.F."/>
            <person name="Kogure K."/>
        </authorList>
    </citation>
    <scope>NUCLEOTIDE SEQUENCE [LARGE SCALE GENOMIC DNA]</scope>
    <source>
        <strain evidence="7 8">S1-08</strain>
    </source>
</reference>
<dbReference type="KEGG" id="nmf:NMS_0872"/>
<evidence type="ECO:0000256" key="5">
    <source>
        <dbReference type="ARBA" id="ARBA00022898"/>
    </source>
</evidence>
<dbReference type="NCBIfam" id="NF006569">
    <property type="entry name" value="PRK09082.1"/>
    <property type="match status" value="1"/>
</dbReference>
<comment type="similarity">
    <text evidence="2">Belongs to the class-I pyridoxal-phosphate-dependent aminotransferase family.</text>
</comment>
<dbReference type="RefSeq" id="WP_041495582.1">
    <property type="nucleotide sequence ID" value="NZ_AP014548.1"/>
</dbReference>
<dbReference type="GO" id="GO:0005737">
    <property type="term" value="C:cytoplasm"/>
    <property type="evidence" value="ECO:0007669"/>
    <property type="project" value="TreeGrafter"/>
</dbReference>
<dbReference type="Proteomes" id="UP000031760">
    <property type="component" value="Chromosome"/>
</dbReference>
<keyword evidence="4 7" id="KW-0808">Transferase</keyword>
<protein>
    <submittedName>
        <fullName evidence="7">Aspartate aminotransferase</fullName>
    </submittedName>
</protein>
<dbReference type="GO" id="GO:0030170">
    <property type="term" value="F:pyridoxal phosphate binding"/>
    <property type="evidence" value="ECO:0007669"/>
    <property type="project" value="InterPro"/>
</dbReference>
<gene>
    <name evidence="7" type="ORF">NMS_0872</name>
</gene>
<keyword evidence="5" id="KW-0663">Pyridoxal phosphate</keyword>
<dbReference type="Gene3D" id="3.90.1150.10">
    <property type="entry name" value="Aspartate Aminotransferase, domain 1"/>
    <property type="match status" value="1"/>
</dbReference>
<evidence type="ECO:0000259" key="6">
    <source>
        <dbReference type="Pfam" id="PF00155"/>
    </source>
</evidence>
<evidence type="ECO:0000256" key="1">
    <source>
        <dbReference type="ARBA" id="ARBA00001933"/>
    </source>
</evidence>
<accession>W8VZN4</accession>
<evidence type="ECO:0000256" key="4">
    <source>
        <dbReference type="ARBA" id="ARBA00022679"/>
    </source>
</evidence>
<sequence>MIAKNQIRSKLPEASPSIFAQMTQLAHQHDALNLSQGFPSFPASQELKELASQAIIDNNNQYAPMMGVPVLRVAISQMFEEQHKAFYHPQEEICVTAGATQGIFTAIQATIFKGDEMIIFTPAYDCYEPAIKIAGGIPVKIPMQLPEFTIDWEQVRSSVSTKTKMILINSPHNPSGKLLTHKDMLELENIAVQNDLIVLSDEVYEHMIFDGREHLSASRYPALKERSFITGSFGKTFHVTGWKTGFCLAPQPLMKEFLKIHQQVVFCVNNPMQQAVATYLQSPKHYQELGKFYQRKRDLFLNLIKNSKFKFKPTESTYFQLLDYSAVTDDGDIAFAKALTIDHKLASIPISVFMEGRDPKMLRFCFAKEDEELVAAAKILNEL</sequence>
<evidence type="ECO:0000313" key="7">
    <source>
        <dbReference type="EMBL" id="BAO54881.1"/>
    </source>
</evidence>
<dbReference type="InterPro" id="IPR051326">
    <property type="entry name" value="Kynurenine-oxoglutarate_AT"/>
</dbReference>
<evidence type="ECO:0000313" key="8">
    <source>
        <dbReference type="Proteomes" id="UP000031760"/>
    </source>
</evidence>
<dbReference type="PANTHER" id="PTHR43807">
    <property type="entry name" value="FI04487P"/>
    <property type="match status" value="1"/>
</dbReference>
<dbReference type="CDD" id="cd00609">
    <property type="entry name" value="AAT_like"/>
    <property type="match status" value="1"/>
</dbReference>